<dbReference type="RefSeq" id="XP_005112696.1">
    <property type="nucleotide sequence ID" value="XM_005112639.2"/>
</dbReference>
<sequence>MMDPQRLMVTPDPAMTPNTAMTPVPTVDSDLKMTLDLSLASDLVMTPDSTVASVLAVNPNSRIIPDPAVNSDPSMNPDPAQEASLAAEDWARQFQGDYEMEVCQEDSQMESYYYYQKCLKNRGHHNFVPVKSLKLSHLPEVWRYRKNLKWVKQMARQTVLVRVNYTSPDRPEGYPFAKYNGKCVVRTGTGFAGRSQPWVVKPCPFADCKHGSDPHDVLTFVVKTAAHVVYDTSEAEHTEVDFFYDDDGAKDPSSQKSPEQEAVVTARGIRRVKVDVSGDLCRIECAAHDMDLFKKLRGEKSVFHQLKKGTSLSFIISHPHGWEKQVSFGKVVDVKYLDSVTVQTPVPQWTKITRHCLLYYNIPTCRGSSGANVFDWRRDEQGRHSQHQALHSKGGSQGPGSCNASCKGVCIEEVS</sequence>
<accession>A0ABM0KAA0</accession>
<evidence type="ECO:0000313" key="3">
    <source>
        <dbReference type="RefSeq" id="XP_005112695.1"/>
    </source>
</evidence>
<reference evidence="3 4" key="1">
    <citation type="submission" date="2025-05" db="UniProtKB">
        <authorList>
            <consortium name="RefSeq"/>
        </authorList>
    </citation>
    <scope>IDENTIFICATION</scope>
</reference>
<organism evidence="2 4">
    <name type="scientific">Aplysia californica</name>
    <name type="common">California sea hare</name>
    <dbReference type="NCBI Taxonomy" id="6500"/>
    <lineage>
        <taxon>Eukaryota</taxon>
        <taxon>Metazoa</taxon>
        <taxon>Spiralia</taxon>
        <taxon>Lophotrochozoa</taxon>
        <taxon>Mollusca</taxon>
        <taxon>Gastropoda</taxon>
        <taxon>Heterobranchia</taxon>
        <taxon>Euthyneura</taxon>
        <taxon>Tectipleura</taxon>
        <taxon>Aplysiida</taxon>
        <taxon>Aplysioidea</taxon>
        <taxon>Aplysiidae</taxon>
        <taxon>Aplysia</taxon>
    </lineage>
</organism>
<evidence type="ECO:0000313" key="2">
    <source>
        <dbReference type="Proteomes" id="UP000694888"/>
    </source>
</evidence>
<dbReference type="Proteomes" id="UP000694888">
    <property type="component" value="Unplaced"/>
</dbReference>
<protein>
    <submittedName>
        <fullName evidence="3 4">Uncharacterized protein LOC101845520</fullName>
    </submittedName>
</protein>
<gene>
    <name evidence="3 4" type="primary">LOC101845520</name>
</gene>
<feature type="region of interest" description="Disordered" evidence="1">
    <location>
        <begin position="1"/>
        <end position="20"/>
    </location>
</feature>
<dbReference type="RefSeq" id="XP_005112695.1">
    <property type="nucleotide sequence ID" value="XM_005112638.2"/>
</dbReference>
<feature type="region of interest" description="Disordered" evidence="1">
    <location>
        <begin position="384"/>
        <end position="403"/>
    </location>
</feature>
<evidence type="ECO:0000256" key="1">
    <source>
        <dbReference type="SAM" id="MobiDB-lite"/>
    </source>
</evidence>
<dbReference type="GeneID" id="101845520"/>
<name>A0ABM0KAA0_APLCA</name>
<dbReference type="InterPro" id="IPR009003">
    <property type="entry name" value="Peptidase_S1_PA"/>
</dbReference>
<proteinExistence type="predicted"/>
<dbReference type="SUPFAM" id="SSF50494">
    <property type="entry name" value="Trypsin-like serine proteases"/>
    <property type="match status" value="1"/>
</dbReference>
<evidence type="ECO:0000313" key="4">
    <source>
        <dbReference type="RefSeq" id="XP_005112696.1"/>
    </source>
</evidence>
<keyword evidence="2" id="KW-1185">Reference proteome</keyword>